<dbReference type="InterPro" id="IPR049712">
    <property type="entry name" value="Poly_export"/>
</dbReference>
<keyword evidence="8" id="KW-0625">Polysaccharide transport</keyword>
<keyword evidence="10" id="KW-0626">Porin</keyword>
<evidence type="ECO:0000259" key="17">
    <source>
        <dbReference type="Pfam" id="PF22461"/>
    </source>
</evidence>
<evidence type="ECO:0000256" key="10">
    <source>
        <dbReference type="ARBA" id="ARBA00023114"/>
    </source>
</evidence>
<evidence type="ECO:0000256" key="5">
    <source>
        <dbReference type="ARBA" id="ARBA00022597"/>
    </source>
</evidence>
<organism evidence="18 19">
    <name type="scientific">Ignatzschineria cameli</name>
    <dbReference type="NCBI Taxonomy" id="2182793"/>
    <lineage>
        <taxon>Bacteria</taxon>
        <taxon>Pseudomonadati</taxon>
        <taxon>Pseudomonadota</taxon>
        <taxon>Gammaproteobacteria</taxon>
        <taxon>Cardiobacteriales</taxon>
        <taxon>Ignatzschineriaceae</taxon>
        <taxon>Ignatzschineria</taxon>
    </lineage>
</organism>
<keyword evidence="11" id="KW-0472">Membrane</keyword>
<evidence type="ECO:0000256" key="2">
    <source>
        <dbReference type="ARBA" id="ARBA00009450"/>
    </source>
</evidence>
<dbReference type="Gene3D" id="3.10.560.10">
    <property type="entry name" value="Outer membrane lipoprotein wza domain like"/>
    <property type="match status" value="2"/>
</dbReference>
<dbReference type="InterPro" id="IPR019554">
    <property type="entry name" value="Soluble_ligand-bd"/>
</dbReference>
<comment type="subcellular location">
    <subcellularLocation>
        <location evidence="1">Cell outer membrane</location>
        <topology evidence="1">Multi-pass membrane protein</topology>
    </subcellularLocation>
</comment>
<keyword evidence="12" id="KW-0564">Palmitate</keyword>
<keyword evidence="7" id="KW-0732">Signal</keyword>
<dbReference type="Gene3D" id="3.30.1950.10">
    <property type="entry name" value="wza like domain"/>
    <property type="match status" value="1"/>
</dbReference>
<keyword evidence="13" id="KW-0998">Cell outer membrane</keyword>
<dbReference type="PANTHER" id="PTHR33619:SF3">
    <property type="entry name" value="POLYSACCHARIDE EXPORT PROTEIN GFCE-RELATED"/>
    <property type="match status" value="1"/>
</dbReference>
<keyword evidence="14" id="KW-0449">Lipoprotein</keyword>
<keyword evidence="6" id="KW-0812">Transmembrane</keyword>
<reference evidence="19" key="1">
    <citation type="submission" date="2018-05" db="EMBL/GenBank/DDBJ databases">
        <title>Ignatzschineria dubaiensis sp. nov., isolated from necrotic foot tissues of dromedaries (Camelus dromedarius) and associated maggots in Dubai, United Arab Emirates.</title>
        <authorList>
            <person name="Tsang C.C."/>
            <person name="Tang J.Y.M."/>
            <person name="Fong J.Y.H."/>
            <person name="Kinne J."/>
            <person name="Lee H.H."/>
            <person name="Joseph M."/>
            <person name="Jose S."/>
            <person name="Schuster R.K."/>
            <person name="Tang Y."/>
            <person name="Sivakumar S."/>
            <person name="Chen J.H.K."/>
            <person name="Teng J.L.L."/>
            <person name="Lau S.K.P."/>
            <person name="Wernery U."/>
            <person name="Woo P.C.Y."/>
        </authorList>
    </citation>
    <scope>NUCLEOTIDE SEQUENCE [LARGE SCALE GENOMIC DNA]</scope>
    <source>
        <strain evidence="19">UAE-HKU57</strain>
    </source>
</reference>
<sequence>MIKDQPIRQLLRISTIVMPLLLAGCSGVISASGPGASSIINQQDQMTEEGPKIVGGYEFIELKPATIAQYMRPKSTKLNTAISKPTVPDLRLTPGDVISVMISDSAEDGALFAPLSAGGTTFNKVRLSRNGSISLPYVGIVNLNGLTTTQAEAKIQEQLKKFVTDPQVFLNITGDLGGSVLVAGDVNKPGRFSTLEGPLTILDAVNLAGGPKLEPYLVDVVVRNGRNVTRYNYADLLNGLNHPITANSEVVVERAKQRFVAMGAVNKPGLHDFPSRNPSLLDVLGTIGGLSDQKANATGVFIFRLSDGTTFDAATNTITAKEKPRVFQLNMKDPTSLFVAQQFLVQPEDAIYVTNAGTYEFQKLIAPIFQVLLLGNSANNL</sequence>
<evidence type="ECO:0000256" key="8">
    <source>
        <dbReference type="ARBA" id="ARBA00023047"/>
    </source>
</evidence>
<dbReference type="Pfam" id="PF02563">
    <property type="entry name" value="Poly_export"/>
    <property type="match status" value="1"/>
</dbReference>
<dbReference type="GO" id="GO:0015288">
    <property type="term" value="F:porin activity"/>
    <property type="evidence" value="ECO:0007669"/>
    <property type="project" value="UniProtKB-KW"/>
</dbReference>
<evidence type="ECO:0000256" key="3">
    <source>
        <dbReference type="ARBA" id="ARBA00022448"/>
    </source>
</evidence>
<evidence type="ECO:0000256" key="7">
    <source>
        <dbReference type="ARBA" id="ARBA00022729"/>
    </source>
</evidence>
<evidence type="ECO:0000256" key="9">
    <source>
        <dbReference type="ARBA" id="ARBA00023065"/>
    </source>
</evidence>
<dbReference type="AlphaFoldDB" id="A0A2U2AU75"/>
<dbReference type="GO" id="GO:0006811">
    <property type="term" value="P:monoatomic ion transport"/>
    <property type="evidence" value="ECO:0007669"/>
    <property type="project" value="UniProtKB-KW"/>
</dbReference>
<feature type="domain" description="SLBB" evidence="17">
    <location>
        <begin position="257"/>
        <end position="353"/>
    </location>
</feature>
<evidence type="ECO:0000256" key="4">
    <source>
        <dbReference type="ARBA" id="ARBA00022452"/>
    </source>
</evidence>
<dbReference type="InterPro" id="IPR054765">
    <property type="entry name" value="SLBB_dom"/>
</dbReference>
<evidence type="ECO:0000256" key="12">
    <source>
        <dbReference type="ARBA" id="ARBA00023139"/>
    </source>
</evidence>
<keyword evidence="9" id="KW-0406">Ion transport</keyword>
<dbReference type="Pfam" id="PF22461">
    <property type="entry name" value="SLBB_2"/>
    <property type="match status" value="1"/>
</dbReference>
<keyword evidence="5 18" id="KW-0762">Sugar transport</keyword>
<keyword evidence="3" id="KW-0813">Transport</keyword>
<accession>A0A2U2AU75</accession>
<dbReference type="GO" id="GO:0009279">
    <property type="term" value="C:cell outer membrane"/>
    <property type="evidence" value="ECO:0007669"/>
    <property type="project" value="UniProtKB-SubCell"/>
</dbReference>
<evidence type="ECO:0000259" key="16">
    <source>
        <dbReference type="Pfam" id="PF10531"/>
    </source>
</evidence>
<gene>
    <name evidence="18" type="ORF">DC077_00145</name>
</gene>
<evidence type="ECO:0000256" key="11">
    <source>
        <dbReference type="ARBA" id="ARBA00023136"/>
    </source>
</evidence>
<evidence type="ECO:0000256" key="6">
    <source>
        <dbReference type="ARBA" id="ARBA00022692"/>
    </source>
</evidence>
<dbReference type="GO" id="GO:0046930">
    <property type="term" value="C:pore complex"/>
    <property type="evidence" value="ECO:0007669"/>
    <property type="project" value="UniProtKB-KW"/>
</dbReference>
<dbReference type="Pfam" id="PF10531">
    <property type="entry name" value="SLBB"/>
    <property type="match status" value="1"/>
</dbReference>
<dbReference type="GO" id="GO:0015159">
    <property type="term" value="F:polysaccharide transmembrane transporter activity"/>
    <property type="evidence" value="ECO:0007669"/>
    <property type="project" value="InterPro"/>
</dbReference>
<name>A0A2U2AU75_9GAMM</name>
<evidence type="ECO:0000259" key="15">
    <source>
        <dbReference type="Pfam" id="PF02563"/>
    </source>
</evidence>
<comment type="caution">
    <text evidence="18">The sequence shown here is derived from an EMBL/GenBank/DDBJ whole genome shotgun (WGS) entry which is preliminary data.</text>
</comment>
<dbReference type="PROSITE" id="PS51257">
    <property type="entry name" value="PROKAR_LIPOPROTEIN"/>
    <property type="match status" value="1"/>
</dbReference>
<dbReference type="Proteomes" id="UP000245059">
    <property type="component" value="Unassembled WGS sequence"/>
</dbReference>
<dbReference type="EMBL" id="QEWW01000001">
    <property type="protein sequence ID" value="PWD88262.1"/>
    <property type="molecule type" value="Genomic_DNA"/>
</dbReference>
<feature type="domain" description="Soluble ligand binding" evidence="16">
    <location>
        <begin position="181"/>
        <end position="224"/>
    </location>
</feature>
<evidence type="ECO:0000313" key="18">
    <source>
        <dbReference type="EMBL" id="PWD88262.1"/>
    </source>
</evidence>
<comment type="similarity">
    <text evidence="2">Belongs to the BexD/CtrA/VexA family.</text>
</comment>
<keyword evidence="4" id="KW-1134">Transmembrane beta strand</keyword>
<evidence type="ECO:0000256" key="13">
    <source>
        <dbReference type="ARBA" id="ARBA00023237"/>
    </source>
</evidence>
<proteinExistence type="inferred from homology"/>
<protein>
    <submittedName>
        <fullName evidence="18">Sugar transporter</fullName>
    </submittedName>
</protein>
<dbReference type="PANTHER" id="PTHR33619">
    <property type="entry name" value="POLYSACCHARIDE EXPORT PROTEIN GFCE-RELATED"/>
    <property type="match status" value="1"/>
</dbReference>
<evidence type="ECO:0000256" key="1">
    <source>
        <dbReference type="ARBA" id="ARBA00004571"/>
    </source>
</evidence>
<evidence type="ECO:0000256" key="14">
    <source>
        <dbReference type="ARBA" id="ARBA00023288"/>
    </source>
</evidence>
<dbReference type="InterPro" id="IPR003715">
    <property type="entry name" value="Poly_export_N"/>
</dbReference>
<feature type="domain" description="Polysaccharide export protein N-terminal" evidence="15">
    <location>
        <begin position="86"/>
        <end position="172"/>
    </location>
</feature>
<evidence type="ECO:0000313" key="19">
    <source>
        <dbReference type="Proteomes" id="UP000245059"/>
    </source>
</evidence>